<gene>
    <name evidence="2" type="ORF">KIPB_011699</name>
</gene>
<feature type="domain" description="ABCA1-4-like C-terminal R2 regulatory" evidence="1">
    <location>
        <begin position="35"/>
        <end position="104"/>
    </location>
</feature>
<sequence>MDEAEALCNRITILTKGEMRCNGSSQHLKTKYGQNYTVTCKTVVDGQFVLDRIKTVAPTATLLPQYGSLLNVQIPQQDIDLAGLFGVMQTLKDEAVVDDYGISQPSLESVFISLVRSSE</sequence>
<dbReference type="Proteomes" id="UP000265618">
    <property type="component" value="Unassembled WGS sequence"/>
</dbReference>
<dbReference type="GO" id="GO:0140359">
    <property type="term" value="F:ABC-type transporter activity"/>
    <property type="evidence" value="ECO:0007669"/>
    <property type="project" value="InterPro"/>
</dbReference>
<accession>A0A9K3D6H3</accession>
<evidence type="ECO:0000313" key="3">
    <source>
        <dbReference type="Proteomes" id="UP000265618"/>
    </source>
</evidence>
<dbReference type="OrthoDB" id="10255969at2759"/>
<dbReference type="InterPro" id="IPR056264">
    <property type="entry name" value="R2_ABCA1-4-like"/>
</dbReference>
<protein>
    <submittedName>
        <fullName evidence="2">ABC transporter A, ABCA</fullName>
    </submittedName>
</protein>
<evidence type="ECO:0000313" key="2">
    <source>
        <dbReference type="EMBL" id="GIQ89270.1"/>
    </source>
</evidence>
<dbReference type="GO" id="GO:0016020">
    <property type="term" value="C:membrane"/>
    <property type="evidence" value="ECO:0007669"/>
    <property type="project" value="InterPro"/>
</dbReference>
<reference evidence="2 3" key="1">
    <citation type="journal article" date="2018" name="PLoS ONE">
        <title>The draft genome of Kipferlia bialata reveals reductive genome evolution in fornicate parasites.</title>
        <authorList>
            <person name="Tanifuji G."/>
            <person name="Takabayashi S."/>
            <person name="Kume K."/>
            <person name="Takagi M."/>
            <person name="Nakayama T."/>
            <person name="Kamikawa R."/>
            <person name="Inagaki Y."/>
            <person name="Hashimoto T."/>
        </authorList>
    </citation>
    <scope>NUCLEOTIDE SEQUENCE [LARGE SCALE GENOMIC DNA]</scope>
    <source>
        <strain evidence="2">NY0173</strain>
    </source>
</reference>
<name>A0A9K3D6H3_9EUKA</name>
<dbReference type="AlphaFoldDB" id="A0A9K3D6H3"/>
<dbReference type="InterPro" id="IPR026082">
    <property type="entry name" value="ABCA"/>
</dbReference>
<organism evidence="2 3">
    <name type="scientific">Kipferlia bialata</name>
    <dbReference type="NCBI Taxonomy" id="797122"/>
    <lineage>
        <taxon>Eukaryota</taxon>
        <taxon>Metamonada</taxon>
        <taxon>Carpediemonas-like organisms</taxon>
        <taxon>Kipferlia</taxon>
    </lineage>
</organism>
<evidence type="ECO:0000259" key="1">
    <source>
        <dbReference type="Pfam" id="PF23321"/>
    </source>
</evidence>
<dbReference type="PANTHER" id="PTHR19229">
    <property type="entry name" value="ATP-BINDING CASSETTE TRANSPORTER SUBFAMILY A ABCA"/>
    <property type="match status" value="1"/>
</dbReference>
<dbReference type="EMBL" id="BDIP01004869">
    <property type="protein sequence ID" value="GIQ89270.1"/>
    <property type="molecule type" value="Genomic_DNA"/>
</dbReference>
<comment type="caution">
    <text evidence="2">The sequence shown here is derived from an EMBL/GenBank/DDBJ whole genome shotgun (WGS) entry which is preliminary data.</text>
</comment>
<keyword evidence="3" id="KW-1185">Reference proteome</keyword>
<proteinExistence type="predicted"/>
<dbReference type="Pfam" id="PF23321">
    <property type="entry name" value="R1_ABCA1"/>
    <property type="match status" value="1"/>
</dbReference>